<reference evidence="2" key="1">
    <citation type="journal article" date="2023" name="Plant J.">
        <title>Genome sequences and population genomics provide insights into the demographic history, inbreeding, and mutation load of two 'living fossil' tree species of Dipteronia.</title>
        <authorList>
            <person name="Feng Y."/>
            <person name="Comes H.P."/>
            <person name="Chen J."/>
            <person name="Zhu S."/>
            <person name="Lu R."/>
            <person name="Zhang X."/>
            <person name="Li P."/>
            <person name="Qiu J."/>
            <person name="Olsen K.M."/>
            <person name="Qiu Y."/>
        </authorList>
    </citation>
    <scope>NUCLEOTIDE SEQUENCE</scope>
    <source>
        <strain evidence="2">KIB01</strain>
    </source>
</reference>
<evidence type="ECO:0000259" key="1">
    <source>
        <dbReference type="Pfam" id="PF02171"/>
    </source>
</evidence>
<comment type="caution">
    <text evidence="2">The sequence shown here is derived from an EMBL/GenBank/DDBJ whole genome shotgun (WGS) entry which is preliminary data.</text>
</comment>
<proteinExistence type="predicted"/>
<dbReference type="SUPFAM" id="SSF53098">
    <property type="entry name" value="Ribonuclease H-like"/>
    <property type="match status" value="1"/>
</dbReference>
<dbReference type="PANTHER" id="PTHR22891">
    <property type="entry name" value="EUKARYOTIC TRANSLATION INITIATION FACTOR 2C"/>
    <property type="match status" value="1"/>
</dbReference>
<dbReference type="InterPro" id="IPR003165">
    <property type="entry name" value="Piwi"/>
</dbReference>
<accession>A0AAD9XT09</accession>
<name>A0AAD9XT09_9ROSI</name>
<protein>
    <recommendedName>
        <fullName evidence="1">Piwi domain-containing protein</fullName>
    </recommendedName>
</protein>
<dbReference type="AlphaFoldDB" id="A0AAD9XT09"/>
<dbReference type="InterPro" id="IPR012337">
    <property type="entry name" value="RNaseH-like_sf"/>
</dbReference>
<dbReference type="EMBL" id="JANJYI010000001">
    <property type="protein sequence ID" value="KAK2664622.1"/>
    <property type="molecule type" value="Genomic_DNA"/>
</dbReference>
<dbReference type="Pfam" id="PF02171">
    <property type="entry name" value="Piwi"/>
    <property type="match status" value="1"/>
</dbReference>
<evidence type="ECO:0000313" key="3">
    <source>
        <dbReference type="Proteomes" id="UP001280121"/>
    </source>
</evidence>
<feature type="domain" description="Piwi" evidence="1">
    <location>
        <begin position="1"/>
        <end position="62"/>
    </location>
</feature>
<evidence type="ECO:0000313" key="2">
    <source>
        <dbReference type="EMBL" id="KAK2664622.1"/>
    </source>
</evidence>
<sequence>MTFEVVHKHLRTRLFANNHHDRKAVDMSGNILPGTVVDSKVCHPTEFDFYLYNHVGIKSASCKPWYRVQAVDRSPDRGNDKS</sequence>
<organism evidence="2 3">
    <name type="scientific">Dipteronia dyeriana</name>
    <dbReference type="NCBI Taxonomy" id="168575"/>
    <lineage>
        <taxon>Eukaryota</taxon>
        <taxon>Viridiplantae</taxon>
        <taxon>Streptophyta</taxon>
        <taxon>Embryophyta</taxon>
        <taxon>Tracheophyta</taxon>
        <taxon>Spermatophyta</taxon>
        <taxon>Magnoliopsida</taxon>
        <taxon>eudicotyledons</taxon>
        <taxon>Gunneridae</taxon>
        <taxon>Pentapetalae</taxon>
        <taxon>rosids</taxon>
        <taxon>malvids</taxon>
        <taxon>Sapindales</taxon>
        <taxon>Sapindaceae</taxon>
        <taxon>Hippocastanoideae</taxon>
        <taxon>Acereae</taxon>
        <taxon>Dipteronia</taxon>
    </lineage>
</organism>
<keyword evidence="3" id="KW-1185">Reference proteome</keyword>
<gene>
    <name evidence="2" type="ORF">Ddye_003196</name>
</gene>
<dbReference type="InterPro" id="IPR036397">
    <property type="entry name" value="RNaseH_sf"/>
</dbReference>
<dbReference type="Proteomes" id="UP001280121">
    <property type="component" value="Unassembled WGS sequence"/>
</dbReference>
<dbReference type="Gene3D" id="3.30.420.10">
    <property type="entry name" value="Ribonuclease H-like superfamily/Ribonuclease H"/>
    <property type="match status" value="1"/>
</dbReference>
<dbReference type="GO" id="GO:0003676">
    <property type="term" value="F:nucleic acid binding"/>
    <property type="evidence" value="ECO:0007669"/>
    <property type="project" value="InterPro"/>
</dbReference>